<evidence type="ECO:0000256" key="6">
    <source>
        <dbReference type="ARBA" id="ARBA00007837"/>
    </source>
</evidence>
<keyword evidence="8" id="KW-0963">Cytoplasm</keyword>
<reference evidence="19" key="2">
    <citation type="journal article" date="2020" name="Antonie Van Leeuwenhoek">
        <title>Labilibaculum antarcticum sp. nov., a novel facultative anaerobic, psychrotorelant bacterium isolated from marine sediment of Antarctica.</title>
        <authorList>
            <person name="Watanabe M."/>
            <person name="Kojima H."/>
            <person name="Fukui M."/>
        </authorList>
    </citation>
    <scope>NUCLEOTIDE SEQUENCE [LARGE SCALE GENOMIC DNA]</scope>
    <source>
        <strain evidence="19">SPP2</strain>
    </source>
</reference>
<dbReference type="PROSITE" id="PS51350">
    <property type="entry name" value="PTS_HPR_DOM"/>
    <property type="match status" value="1"/>
</dbReference>
<protein>
    <submittedName>
        <fullName evidence="18">Phosphoenolpyruvate-protein phosphotransferase</fullName>
    </submittedName>
</protein>
<dbReference type="PROSITE" id="PS00370">
    <property type="entry name" value="PEP_ENZYMES_PHOS_SITE"/>
    <property type="match status" value="1"/>
</dbReference>
<dbReference type="SUPFAM" id="SSF52009">
    <property type="entry name" value="Phosphohistidine domain"/>
    <property type="match status" value="1"/>
</dbReference>
<dbReference type="CDD" id="cd00367">
    <property type="entry name" value="PTS-HPr_like"/>
    <property type="match status" value="1"/>
</dbReference>
<keyword evidence="11" id="KW-0598">Phosphotransferase system</keyword>
<dbReference type="Gene3D" id="3.50.30.10">
    <property type="entry name" value="Phosphohistidine domain"/>
    <property type="match status" value="1"/>
</dbReference>
<dbReference type="InterPro" id="IPR018274">
    <property type="entry name" value="PEP_util_AS"/>
</dbReference>
<dbReference type="InterPro" id="IPR008279">
    <property type="entry name" value="PEP-util_enz_mobile_dom"/>
</dbReference>
<sequence length="827" mass="90907">MIGLVIVSHSKMLAEGVKELAMQMGQNKVRIEVAGGLDDENNPIGTDPMKIEEAIRAAYSEDGVLVLMDIGSAIMSAEIALEFLEDDIRNKVVLCEAPLVEGTIAAAAQAMSGSDMKDVIAEARNSLHAKNVLLQPEKEIDETVSDEQNELPVDGINLQIIVPNKQGLHARPAAKLIEIVNRFNARALVSAKGKKPVSASSISQVGTLGAKNGEVLDFVIFGKDADELEKALIYFRDANFGDDDKEIIETTTKKIVKSEALDGAIHGIAASEGIAVGKSLWFKKELPTINKENVEDTNHEIFLLHQSIDRVIQELGVIQKKITRELTKEKAEIFDYHKLLLQDQDLLKEVEDTIRNEKINAAYVWSSQIKKLETEYLAMDSAYLQERAADVVEVGNKVLVELLGVPKKKIVLTHACIIVTDELGPAETMELDLNLVQGIITRTGGETSHSAILSRSLGIPAIVGVGEQIDKIMDGEEIAIDGSTGDIWTANHPDVIADLRKAKEVEQVKRQESLAKAKAPAVTRDGKTFQIVANVSGPKEAKISFENGAEGVGLYRTEFLFMNREDAPSEEEQYQAYKTVCENMKGYPVTIRTLDVGGDKPIPYLDIPAENNPFLGLRGIRYCLQDTKLFKTQLRAICRVSAEYDVRVMYPMVGVIEEVLSANELLRKVQTDLNKEGIAFSKKMKVGVMIEVPSTIFFIPQLAKELDFLSIGTNDLTQYLLALDRDNNSVAKYHSPFHPVVLEAIREIISRSKKAGIEVSMCGELAGNAKATNLLIGLGLEKFSMNSPAIPKVKEMIRAMNTSDNQTDFQIDSSIRTLEGLKKSLGE</sequence>
<evidence type="ECO:0000256" key="9">
    <source>
        <dbReference type="ARBA" id="ARBA00022597"/>
    </source>
</evidence>
<dbReference type="SUPFAM" id="SSF47831">
    <property type="entry name" value="Enzyme I of the PEP:sugar phosphotransferase system HPr-binding (sub)domain"/>
    <property type="match status" value="1"/>
</dbReference>
<dbReference type="GO" id="GO:0008965">
    <property type="term" value="F:phosphoenolpyruvate-protein phosphotransferase activity"/>
    <property type="evidence" value="ECO:0007669"/>
    <property type="project" value="UniProtKB-EC"/>
</dbReference>
<dbReference type="PANTHER" id="PTHR46244">
    <property type="entry name" value="PHOSPHOENOLPYRUVATE-PROTEIN PHOSPHOTRANSFERASE"/>
    <property type="match status" value="1"/>
</dbReference>
<keyword evidence="14" id="KW-0460">Magnesium</keyword>
<evidence type="ECO:0000256" key="5">
    <source>
        <dbReference type="ARBA" id="ARBA00004496"/>
    </source>
</evidence>
<dbReference type="InterPro" id="IPR008731">
    <property type="entry name" value="PTS_EIN"/>
</dbReference>
<keyword evidence="13" id="KW-0418">Kinase</keyword>
<evidence type="ECO:0000256" key="2">
    <source>
        <dbReference type="ARBA" id="ARBA00001113"/>
    </source>
</evidence>
<dbReference type="InterPro" id="IPR036618">
    <property type="entry name" value="PtsI_HPr-bd_sf"/>
</dbReference>
<dbReference type="Proteomes" id="UP000218267">
    <property type="component" value="Chromosome"/>
</dbReference>
<keyword evidence="18" id="KW-0670">Pyruvate</keyword>
<name>A0A1Y1CNE3_9BACT</name>
<evidence type="ECO:0000313" key="19">
    <source>
        <dbReference type="Proteomes" id="UP000218267"/>
    </source>
</evidence>
<dbReference type="InterPro" id="IPR023151">
    <property type="entry name" value="PEP_util_CS"/>
</dbReference>
<organism evidence="18 19">
    <name type="scientific">Labilibaculum antarcticum</name>
    <dbReference type="NCBI Taxonomy" id="1717717"/>
    <lineage>
        <taxon>Bacteria</taxon>
        <taxon>Pseudomonadati</taxon>
        <taxon>Bacteroidota</taxon>
        <taxon>Bacteroidia</taxon>
        <taxon>Marinilabiliales</taxon>
        <taxon>Marinifilaceae</taxon>
        <taxon>Labilibaculum</taxon>
    </lineage>
</organism>
<dbReference type="PANTHER" id="PTHR46244:SF6">
    <property type="entry name" value="PHOSPHOENOLPYRUVATE-PROTEIN PHOSPHOTRANSFERASE"/>
    <property type="match status" value="1"/>
</dbReference>
<evidence type="ECO:0000256" key="13">
    <source>
        <dbReference type="ARBA" id="ARBA00022777"/>
    </source>
</evidence>
<dbReference type="Gene3D" id="3.20.20.60">
    <property type="entry name" value="Phosphoenolpyruvate-binding domains"/>
    <property type="match status" value="1"/>
</dbReference>
<dbReference type="GO" id="GO:0016020">
    <property type="term" value="C:membrane"/>
    <property type="evidence" value="ECO:0007669"/>
    <property type="project" value="InterPro"/>
</dbReference>
<dbReference type="Pfam" id="PF00381">
    <property type="entry name" value="PTS-HPr"/>
    <property type="match status" value="1"/>
</dbReference>
<dbReference type="InterPro" id="IPR035895">
    <property type="entry name" value="HPr-like_sf"/>
</dbReference>
<comment type="cofactor">
    <cofactor evidence="3">
        <name>Mg(2+)</name>
        <dbReference type="ChEBI" id="CHEBI:18420"/>
    </cofactor>
</comment>
<comment type="subcellular location">
    <subcellularLocation>
        <location evidence="5">Cytoplasm</location>
    </subcellularLocation>
</comment>
<keyword evidence="19" id="KW-1185">Reference proteome</keyword>
<dbReference type="InterPro" id="IPR036662">
    <property type="entry name" value="PTS_EIIA_man-typ_sf"/>
</dbReference>
<dbReference type="GO" id="GO:0009401">
    <property type="term" value="P:phosphoenolpyruvate-dependent sugar phosphotransferase system"/>
    <property type="evidence" value="ECO:0007669"/>
    <property type="project" value="UniProtKB-KW"/>
</dbReference>
<evidence type="ECO:0000256" key="8">
    <source>
        <dbReference type="ARBA" id="ARBA00022490"/>
    </source>
</evidence>
<dbReference type="NCBIfam" id="TIGR02364">
    <property type="entry name" value="dha_pts"/>
    <property type="match status" value="1"/>
</dbReference>
<dbReference type="SUPFAM" id="SSF55594">
    <property type="entry name" value="HPr-like"/>
    <property type="match status" value="1"/>
</dbReference>
<evidence type="ECO:0000313" key="18">
    <source>
        <dbReference type="EMBL" id="BAX81958.1"/>
    </source>
</evidence>
<dbReference type="InterPro" id="IPR050499">
    <property type="entry name" value="PEP-utilizing_PTS_enzyme"/>
</dbReference>
<dbReference type="InterPro" id="IPR006318">
    <property type="entry name" value="PTS_EI-like"/>
</dbReference>
<evidence type="ECO:0000256" key="12">
    <source>
        <dbReference type="ARBA" id="ARBA00022723"/>
    </source>
</evidence>
<dbReference type="PROSITE" id="PS51096">
    <property type="entry name" value="PTS_EIIA_TYPE_4"/>
    <property type="match status" value="1"/>
</dbReference>
<dbReference type="Pfam" id="PF00391">
    <property type="entry name" value="PEP-utilizers"/>
    <property type="match status" value="1"/>
</dbReference>
<evidence type="ECO:0000256" key="10">
    <source>
        <dbReference type="ARBA" id="ARBA00022679"/>
    </source>
</evidence>
<dbReference type="InterPro" id="IPR015813">
    <property type="entry name" value="Pyrv/PenolPyrv_kinase-like_dom"/>
</dbReference>
<dbReference type="KEGG" id="mbas:ALGA_3666"/>
<comment type="similarity">
    <text evidence="6">Belongs to the PEP-utilizing enzyme family.</text>
</comment>
<dbReference type="PROSITE" id="PS00369">
    <property type="entry name" value="PTS_HPR_HIS"/>
    <property type="match status" value="1"/>
</dbReference>
<dbReference type="Pfam" id="PF05524">
    <property type="entry name" value="PEP-utilisers_N"/>
    <property type="match status" value="1"/>
</dbReference>
<dbReference type="AlphaFoldDB" id="A0A1Y1CNE3"/>
<dbReference type="Pfam" id="PF02896">
    <property type="entry name" value="PEP-utilizers_C"/>
    <property type="match status" value="1"/>
</dbReference>
<comment type="subunit">
    <text evidence="15">Homodimer. The dihydroxyacetone kinase complex is composed of a homodimer of DhaM, a homodimer of DhaK and the subunit DhaL.</text>
</comment>
<feature type="domain" description="HPr" evidence="17">
    <location>
        <begin position="155"/>
        <end position="243"/>
    </location>
</feature>
<dbReference type="Gene3D" id="3.40.50.510">
    <property type="entry name" value="Phosphotransferase system, mannose-type IIA component"/>
    <property type="match status" value="1"/>
</dbReference>
<evidence type="ECO:0000259" key="17">
    <source>
        <dbReference type="PROSITE" id="PS51350"/>
    </source>
</evidence>
<dbReference type="Pfam" id="PF03610">
    <property type="entry name" value="EIIA-man"/>
    <property type="match status" value="1"/>
</dbReference>
<evidence type="ECO:0000256" key="11">
    <source>
        <dbReference type="ARBA" id="ARBA00022683"/>
    </source>
</evidence>
<dbReference type="GO" id="GO:0046872">
    <property type="term" value="F:metal ion binding"/>
    <property type="evidence" value="ECO:0007669"/>
    <property type="project" value="UniProtKB-KW"/>
</dbReference>
<evidence type="ECO:0000259" key="16">
    <source>
        <dbReference type="PROSITE" id="PS51096"/>
    </source>
</evidence>
<dbReference type="RefSeq" id="WP_096431845.1">
    <property type="nucleotide sequence ID" value="NZ_AP018042.1"/>
</dbReference>
<dbReference type="GO" id="GO:0005737">
    <property type="term" value="C:cytoplasm"/>
    <property type="evidence" value="ECO:0007669"/>
    <property type="project" value="UniProtKB-SubCell"/>
</dbReference>
<keyword evidence="9" id="KW-0762">Sugar transport</keyword>
<dbReference type="GO" id="GO:0047324">
    <property type="term" value="F:phosphoenolpyruvate-glycerone phosphotransferase activity"/>
    <property type="evidence" value="ECO:0007669"/>
    <property type="project" value="UniProtKB-EC"/>
</dbReference>
<dbReference type="PRINTS" id="PR01736">
    <property type="entry name" value="PHPHTRNFRASE"/>
</dbReference>
<dbReference type="InterPro" id="IPR004701">
    <property type="entry name" value="PTS_EIIA_man-typ"/>
</dbReference>
<dbReference type="InterPro" id="IPR000032">
    <property type="entry name" value="HPr-like"/>
</dbReference>
<keyword evidence="12" id="KW-0479">Metal-binding</keyword>
<accession>A0A1Y1CNE3</accession>
<dbReference type="InterPro" id="IPR012844">
    <property type="entry name" value="DhaM_N"/>
</dbReference>
<evidence type="ECO:0000256" key="7">
    <source>
        <dbReference type="ARBA" id="ARBA00022448"/>
    </source>
</evidence>
<comment type="catalytic activity">
    <reaction evidence="1">
        <text>L-histidyl-[protein] + phosphoenolpyruvate = N(pros)-phospho-L-histidyl-[protein] + pyruvate</text>
        <dbReference type="Rhea" id="RHEA:23880"/>
        <dbReference type="Rhea" id="RHEA-COMP:9745"/>
        <dbReference type="Rhea" id="RHEA-COMP:9746"/>
        <dbReference type="ChEBI" id="CHEBI:15361"/>
        <dbReference type="ChEBI" id="CHEBI:29979"/>
        <dbReference type="ChEBI" id="CHEBI:58702"/>
        <dbReference type="ChEBI" id="CHEBI:64837"/>
        <dbReference type="EC" id="2.7.3.9"/>
    </reaction>
</comment>
<dbReference type="InterPro" id="IPR040442">
    <property type="entry name" value="Pyrv_kinase-like_dom_sf"/>
</dbReference>
<gene>
    <name evidence="18" type="ORF">ALGA_3666</name>
</gene>
<dbReference type="Gene3D" id="1.10.274.10">
    <property type="entry name" value="PtsI, HPr-binding domain"/>
    <property type="match status" value="1"/>
</dbReference>
<keyword evidence="7" id="KW-0813">Transport</keyword>
<dbReference type="SUPFAM" id="SSF51621">
    <property type="entry name" value="Phosphoenolpyruvate/pyruvate domain"/>
    <property type="match status" value="1"/>
</dbReference>
<dbReference type="NCBIfam" id="TIGR01003">
    <property type="entry name" value="PTS_HPr_family"/>
    <property type="match status" value="1"/>
</dbReference>
<dbReference type="InterPro" id="IPR000121">
    <property type="entry name" value="PEP_util_C"/>
</dbReference>
<evidence type="ECO:0000256" key="3">
    <source>
        <dbReference type="ARBA" id="ARBA00001946"/>
    </source>
</evidence>
<evidence type="ECO:0000256" key="15">
    <source>
        <dbReference type="ARBA" id="ARBA00046577"/>
    </source>
</evidence>
<evidence type="ECO:0000256" key="4">
    <source>
        <dbReference type="ARBA" id="ARBA00002788"/>
    </source>
</evidence>
<reference evidence="18 19" key="1">
    <citation type="journal article" date="2018" name="Mar. Genomics">
        <title>Complete genome sequence of Marinifilaceae bacterium strain SPP2, isolated from the Antarctic marine sediment.</title>
        <authorList>
            <person name="Watanabe M."/>
            <person name="Kojima H."/>
            <person name="Fukui M."/>
        </authorList>
    </citation>
    <scope>NUCLEOTIDE SEQUENCE [LARGE SCALE GENOMIC DNA]</scope>
    <source>
        <strain evidence="18 19">SPP2</strain>
    </source>
</reference>
<dbReference type="Gene3D" id="3.30.1340.10">
    <property type="entry name" value="HPr-like"/>
    <property type="match status" value="1"/>
</dbReference>
<proteinExistence type="inferred from homology"/>
<dbReference type="NCBIfam" id="TIGR01417">
    <property type="entry name" value="PTS_I_fam"/>
    <property type="match status" value="1"/>
</dbReference>
<dbReference type="InterPro" id="IPR001020">
    <property type="entry name" value="PTS_HPr_His_P_site"/>
</dbReference>
<comment type="catalytic activity">
    <reaction evidence="2">
        <text>dihydroxyacetone + phosphoenolpyruvate = dihydroxyacetone phosphate + pyruvate</text>
        <dbReference type="Rhea" id="RHEA:18381"/>
        <dbReference type="ChEBI" id="CHEBI:15361"/>
        <dbReference type="ChEBI" id="CHEBI:16016"/>
        <dbReference type="ChEBI" id="CHEBI:57642"/>
        <dbReference type="ChEBI" id="CHEBI:58702"/>
        <dbReference type="EC" id="2.7.1.121"/>
    </reaction>
</comment>
<dbReference type="OrthoDB" id="9765468at2"/>
<keyword evidence="10 18" id="KW-0808">Transferase</keyword>
<dbReference type="InterPro" id="IPR036637">
    <property type="entry name" value="Phosphohistidine_dom_sf"/>
</dbReference>
<evidence type="ECO:0000256" key="1">
    <source>
        <dbReference type="ARBA" id="ARBA00000683"/>
    </source>
</evidence>
<dbReference type="SUPFAM" id="SSF53062">
    <property type="entry name" value="PTS system fructose IIA component-like"/>
    <property type="match status" value="1"/>
</dbReference>
<feature type="domain" description="PTS EIIA type-4" evidence="16">
    <location>
        <begin position="1"/>
        <end position="140"/>
    </location>
</feature>
<comment type="function">
    <text evidence="4">Component of the dihydroxyacetone kinase complex, which is responsible for the phosphoenolpyruvate (PEP)-dependent phosphorylation of dihydroxyacetone. DhaM serves as the phosphoryl donor. Is phosphorylated by phosphoenolpyruvate in an EI- and HPr-dependent reaction, and a phosphorelay system on histidine residues finally leads to phosphoryl transfer to DhaL and dihydroxyacetone.</text>
</comment>
<evidence type="ECO:0000256" key="14">
    <source>
        <dbReference type="ARBA" id="ARBA00022842"/>
    </source>
</evidence>
<dbReference type="PRINTS" id="PR00107">
    <property type="entry name" value="PHOSPHOCPHPR"/>
</dbReference>
<dbReference type="PROSITE" id="PS00742">
    <property type="entry name" value="PEP_ENZYMES_2"/>
    <property type="match status" value="1"/>
</dbReference>
<dbReference type="EMBL" id="AP018042">
    <property type="protein sequence ID" value="BAX81958.1"/>
    <property type="molecule type" value="Genomic_DNA"/>
</dbReference>